<reference evidence="3" key="1">
    <citation type="submission" date="2017-02" db="EMBL/GenBank/DDBJ databases">
        <title>zhang.</title>
        <authorList>
            <person name="Zhang H."/>
        </authorList>
    </citation>
    <scope>NUCLEOTIDE SEQUENCE [LARGE SCALE GENOMIC DNA]</scope>
    <source>
        <strain evidence="3">RZS01</strain>
    </source>
</reference>
<evidence type="ECO:0000313" key="2">
    <source>
        <dbReference type="EMBL" id="PYD67341.1"/>
    </source>
</evidence>
<gene>
    <name evidence="1" type="ORF">B0W47_00190</name>
    <name evidence="2" type="ORF">CDI09_03760</name>
</gene>
<keyword evidence="4" id="KW-1185">Reference proteome</keyword>
<sequence>MLMPSSGIASDAVNAAWSRDLPQAVATPPFRLHGRGSWRPCHHDRRAMHFENILSPCRPQAWGMR</sequence>
<dbReference type="AlphaFoldDB" id="A0A9N7C3H7"/>
<dbReference type="Proteomes" id="UP000189683">
    <property type="component" value="Chromosome"/>
</dbReference>
<proteinExistence type="predicted"/>
<evidence type="ECO:0000313" key="1">
    <source>
        <dbReference type="EMBL" id="AQU86128.1"/>
    </source>
</evidence>
<evidence type="ECO:0000313" key="4">
    <source>
        <dbReference type="Proteomes" id="UP000247512"/>
    </source>
</evidence>
<organism evidence="1 3">
    <name type="scientific">Komagataeibacter nataicola</name>
    <dbReference type="NCBI Taxonomy" id="265960"/>
    <lineage>
        <taxon>Bacteria</taxon>
        <taxon>Pseudomonadati</taxon>
        <taxon>Pseudomonadota</taxon>
        <taxon>Alphaproteobacteria</taxon>
        <taxon>Acetobacterales</taxon>
        <taxon>Acetobacteraceae</taxon>
        <taxon>Komagataeibacter</taxon>
    </lineage>
</organism>
<dbReference type="EMBL" id="NIRT01000004">
    <property type="protein sequence ID" value="PYD67341.1"/>
    <property type="molecule type" value="Genomic_DNA"/>
</dbReference>
<reference evidence="1" key="2">
    <citation type="submission" date="2017-02" db="EMBL/GenBank/DDBJ databases">
        <authorList>
            <person name="Zhang H."/>
        </authorList>
    </citation>
    <scope>NUCLEOTIDE SEQUENCE</scope>
    <source>
        <strain evidence="1">RZS01</strain>
    </source>
</reference>
<dbReference type="EMBL" id="CP019875">
    <property type="protein sequence ID" value="AQU86128.1"/>
    <property type="molecule type" value="Genomic_DNA"/>
</dbReference>
<evidence type="ECO:0000313" key="3">
    <source>
        <dbReference type="Proteomes" id="UP000189683"/>
    </source>
</evidence>
<dbReference type="RefSeq" id="WP_078523572.1">
    <property type="nucleotide sequence ID" value="NZ_CP019875.1"/>
</dbReference>
<name>A0A9N7C3H7_9PROT</name>
<accession>A0A9N7C3H7</accession>
<reference evidence="2 4" key="3">
    <citation type="submission" date="2017-06" db="EMBL/GenBank/DDBJ databases">
        <title>A draft genome sequence of Komagataeibacter nataicola LMG 1536.</title>
        <authorList>
            <person name="Skraban J."/>
            <person name="Cleenwerck I."/>
            <person name="Vandamme P."/>
            <person name="Trcek J."/>
        </authorList>
    </citation>
    <scope>NUCLEOTIDE SEQUENCE [LARGE SCALE GENOMIC DNA]</scope>
    <source>
        <strain evidence="2 4">LMG 1536</strain>
    </source>
</reference>
<dbReference type="Proteomes" id="UP000247512">
    <property type="component" value="Unassembled WGS sequence"/>
</dbReference>
<protein>
    <submittedName>
        <fullName evidence="1">Uncharacterized protein</fullName>
    </submittedName>
</protein>
<dbReference type="KEGG" id="kna:B0W47_00190"/>